<evidence type="ECO:0000256" key="5">
    <source>
        <dbReference type="RuleBase" id="RU003560"/>
    </source>
</evidence>
<dbReference type="GO" id="GO:0008483">
    <property type="term" value="F:transaminase activity"/>
    <property type="evidence" value="ECO:0007669"/>
    <property type="project" value="UniProtKB-KW"/>
</dbReference>
<keyword evidence="7" id="KW-1185">Reference proteome</keyword>
<keyword evidence="2 6" id="KW-0032">Aminotransferase</keyword>
<proteinExistence type="inferred from homology"/>
<dbReference type="RefSeq" id="WP_130611181.1">
    <property type="nucleotide sequence ID" value="NZ_AP019368.1"/>
</dbReference>
<dbReference type="Gene3D" id="3.90.1150.10">
    <property type="entry name" value="Aspartate Aminotransferase, domain 1"/>
    <property type="match status" value="1"/>
</dbReference>
<dbReference type="PIRSF" id="PIRSF000521">
    <property type="entry name" value="Transaminase_4ab_Lys_Orn"/>
    <property type="match status" value="1"/>
</dbReference>
<evidence type="ECO:0000256" key="3">
    <source>
        <dbReference type="ARBA" id="ARBA00022679"/>
    </source>
</evidence>
<dbReference type="InterPro" id="IPR015424">
    <property type="entry name" value="PyrdxlP-dep_Trfase"/>
</dbReference>
<protein>
    <submittedName>
        <fullName evidence="6">Aspartate aminotransferase family protein</fullName>
    </submittedName>
</protein>
<dbReference type="GO" id="GO:0042802">
    <property type="term" value="F:identical protein binding"/>
    <property type="evidence" value="ECO:0007669"/>
    <property type="project" value="TreeGrafter"/>
</dbReference>
<evidence type="ECO:0000256" key="2">
    <source>
        <dbReference type="ARBA" id="ARBA00022576"/>
    </source>
</evidence>
<dbReference type="InterPro" id="IPR050103">
    <property type="entry name" value="Class-III_PLP-dep_AT"/>
</dbReference>
<evidence type="ECO:0000313" key="7">
    <source>
        <dbReference type="Proteomes" id="UP000291236"/>
    </source>
</evidence>
<comment type="similarity">
    <text evidence="5">Belongs to the class-III pyridoxal-phosphate-dependent aminotransferase family.</text>
</comment>
<reference evidence="6 7" key="1">
    <citation type="submission" date="2018-12" db="EMBL/GenBank/DDBJ databases">
        <title>Rubrispira sanarue gen. nov., sp., nov., a member of the order Silvanigrellales, isolated from a brackish lake in Hamamatsu Japan.</title>
        <authorList>
            <person name="Maejima Y."/>
            <person name="Iino T."/>
            <person name="Muraguchi Y."/>
            <person name="Fukuda K."/>
            <person name="Nojiri H."/>
            <person name="Ohkuma M."/>
            <person name="Moriuchi R."/>
            <person name="Dohra H."/>
            <person name="Kimbara K."/>
            <person name="Shintani M."/>
        </authorList>
    </citation>
    <scope>NUCLEOTIDE SEQUENCE [LARGE SCALE GENOMIC DNA]</scope>
    <source>
        <strain evidence="6 7">RF1110005</strain>
    </source>
</reference>
<keyword evidence="4 5" id="KW-0663">Pyridoxal phosphate</keyword>
<dbReference type="Gene3D" id="3.40.640.10">
    <property type="entry name" value="Type I PLP-dependent aspartate aminotransferase-like (Major domain)"/>
    <property type="match status" value="1"/>
</dbReference>
<dbReference type="SUPFAM" id="SSF53383">
    <property type="entry name" value="PLP-dependent transferases"/>
    <property type="match status" value="1"/>
</dbReference>
<comment type="cofactor">
    <cofactor evidence="1">
        <name>pyridoxal 5'-phosphate</name>
        <dbReference type="ChEBI" id="CHEBI:597326"/>
    </cofactor>
</comment>
<evidence type="ECO:0000256" key="4">
    <source>
        <dbReference type="ARBA" id="ARBA00022898"/>
    </source>
</evidence>
<dbReference type="KEGG" id="sbf:JCM31447_25460"/>
<accession>A0A4P2VQ53</accession>
<dbReference type="OrthoDB" id="5288905at2"/>
<dbReference type="InterPro" id="IPR005814">
    <property type="entry name" value="Aminotrans_3"/>
</dbReference>
<dbReference type="GO" id="GO:0030170">
    <property type="term" value="F:pyridoxal phosphate binding"/>
    <property type="evidence" value="ECO:0007669"/>
    <property type="project" value="InterPro"/>
</dbReference>
<dbReference type="PANTHER" id="PTHR11986">
    <property type="entry name" value="AMINOTRANSFERASE CLASS III"/>
    <property type="match status" value="1"/>
</dbReference>
<sequence>MYQFSLNPINVEKITTKYRNIVTQIPNPKTLSIINLCLQSEPLSMNDQLPVVWHKAEDFQIYDVSGNKWIDFTSTIFVANIGHSHPKVCEAIIKTVSDKLLNAYYYQTELRAKLVNILIEITPGALNKVLLLSTGSEATEAALKMLRLYGANLHPEKTLIIAFEGAFHGKTMGSQTLGGKLGGKKWIKYVHPEIFHLPYPYPWVLEEKNMSGEEFFYESLKNLKNSGVDLSNIAGFYAEPYQGWCAVFFPKDYMQALRKWCDQNNSLLGFDEVQAGFGRTGKLFGFEHFEVEPDIIWCGKALSSSIPVSAVIGRKELIDIDASLNSTHGGNPIGAAASHAAIKVLLEDNMVFESSRKGKIIEKELHQWQSEKPGIVCEIFGAGMVWAVFIRNPFSKELDIELVDRIIEKSMQKGLLSIRTCCGTIKLGPPLSIQDDALIEGIHVLKESLNDILKEGYVT</sequence>
<evidence type="ECO:0000256" key="1">
    <source>
        <dbReference type="ARBA" id="ARBA00001933"/>
    </source>
</evidence>
<dbReference type="Proteomes" id="UP000291236">
    <property type="component" value="Chromosome"/>
</dbReference>
<dbReference type="InterPro" id="IPR015421">
    <property type="entry name" value="PyrdxlP-dep_Trfase_major"/>
</dbReference>
<dbReference type="PANTHER" id="PTHR11986:SF79">
    <property type="entry name" value="ACETYLORNITHINE AMINOTRANSFERASE, MITOCHONDRIAL"/>
    <property type="match status" value="1"/>
</dbReference>
<organism evidence="6 7">
    <name type="scientific">Fluviispira sanaruensis</name>
    <dbReference type="NCBI Taxonomy" id="2493639"/>
    <lineage>
        <taxon>Bacteria</taxon>
        <taxon>Pseudomonadati</taxon>
        <taxon>Bdellovibrionota</taxon>
        <taxon>Oligoflexia</taxon>
        <taxon>Silvanigrellales</taxon>
        <taxon>Silvanigrellaceae</taxon>
        <taxon>Fluviispira</taxon>
    </lineage>
</organism>
<keyword evidence="3 6" id="KW-0808">Transferase</keyword>
<dbReference type="CDD" id="cd00610">
    <property type="entry name" value="OAT_like"/>
    <property type="match status" value="1"/>
</dbReference>
<dbReference type="AlphaFoldDB" id="A0A4P2VQ53"/>
<gene>
    <name evidence="6" type="ORF">JCM31447_25460</name>
</gene>
<name>A0A4P2VQ53_FLUSA</name>
<evidence type="ECO:0000313" key="6">
    <source>
        <dbReference type="EMBL" id="BBH54089.1"/>
    </source>
</evidence>
<dbReference type="EMBL" id="AP019368">
    <property type="protein sequence ID" value="BBH54089.1"/>
    <property type="molecule type" value="Genomic_DNA"/>
</dbReference>
<dbReference type="InterPro" id="IPR015422">
    <property type="entry name" value="PyrdxlP-dep_Trfase_small"/>
</dbReference>
<dbReference type="Pfam" id="PF00202">
    <property type="entry name" value="Aminotran_3"/>
    <property type="match status" value="1"/>
</dbReference>